<proteinExistence type="predicted"/>
<evidence type="ECO:0000259" key="5">
    <source>
        <dbReference type="PROSITE" id="PS50977"/>
    </source>
</evidence>
<keyword evidence="3" id="KW-0804">Transcription</keyword>
<protein>
    <submittedName>
        <fullName evidence="6">Transcriptional repressor, putative</fullName>
    </submittedName>
</protein>
<dbReference type="EMBL" id="AE000516">
    <property type="protein sequence ID" value="AAK44907.1"/>
    <property type="molecule type" value="Genomic_DNA"/>
</dbReference>
<evidence type="ECO:0000256" key="4">
    <source>
        <dbReference type="PROSITE-ProRule" id="PRU00335"/>
    </source>
</evidence>
<name>Q7D9H4_MYCTO</name>
<dbReference type="InterPro" id="IPR036271">
    <property type="entry name" value="Tet_transcr_reg_TetR-rel_C_sf"/>
</dbReference>
<feature type="DNA-binding region" description="H-T-H motif" evidence="4">
    <location>
        <begin position="54"/>
        <end position="73"/>
    </location>
</feature>
<dbReference type="AlphaFoldDB" id="Q7D9H4"/>
<dbReference type="KEGG" id="mtc:MT0682"/>
<dbReference type="InterPro" id="IPR009057">
    <property type="entry name" value="Homeodomain-like_sf"/>
</dbReference>
<accession>Q7D9H4</accession>
<keyword evidence="1" id="KW-0805">Transcription regulation</keyword>
<dbReference type="InterPro" id="IPR050109">
    <property type="entry name" value="HTH-type_TetR-like_transc_reg"/>
</dbReference>
<dbReference type="SUPFAM" id="SSF46689">
    <property type="entry name" value="Homeodomain-like"/>
    <property type="match status" value="1"/>
</dbReference>
<evidence type="ECO:0000313" key="6">
    <source>
        <dbReference type="EMBL" id="AAK44907.1"/>
    </source>
</evidence>
<dbReference type="PANTHER" id="PTHR30055">
    <property type="entry name" value="HTH-TYPE TRANSCRIPTIONAL REGULATOR RUTR"/>
    <property type="match status" value="1"/>
</dbReference>
<keyword evidence="7" id="KW-1185">Reference proteome</keyword>
<evidence type="ECO:0000256" key="3">
    <source>
        <dbReference type="ARBA" id="ARBA00023163"/>
    </source>
</evidence>
<dbReference type="Pfam" id="PF13305">
    <property type="entry name" value="TetR_C_33"/>
    <property type="match status" value="1"/>
</dbReference>
<dbReference type="GO" id="GO:0000976">
    <property type="term" value="F:transcription cis-regulatory region binding"/>
    <property type="evidence" value="ECO:0007669"/>
    <property type="project" value="TreeGrafter"/>
</dbReference>
<dbReference type="Proteomes" id="UP000001020">
    <property type="component" value="Chromosome"/>
</dbReference>
<evidence type="ECO:0000313" key="7">
    <source>
        <dbReference type="Proteomes" id="UP000001020"/>
    </source>
</evidence>
<dbReference type="PANTHER" id="PTHR30055:SF209">
    <property type="entry name" value="POSSIBLE TRANSCRIPTIONAL REGULATORY PROTEIN (PROBABLY TETR-FAMILY)"/>
    <property type="match status" value="1"/>
</dbReference>
<feature type="domain" description="HTH tetR-type" evidence="5">
    <location>
        <begin position="31"/>
        <end position="91"/>
    </location>
</feature>
<organism evidence="6 7">
    <name type="scientific">Mycobacterium tuberculosis (strain CDC 1551 / Oshkosh)</name>
    <dbReference type="NCBI Taxonomy" id="83331"/>
    <lineage>
        <taxon>Bacteria</taxon>
        <taxon>Bacillati</taxon>
        <taxon>Actinomycetota</taxon>
        <taxon>Actinomycetes</taxon>
        <taxon>Mycobacteriales</taxon>
        <taxon>Mycobacteriaceae</taxon>
        <taxon>Mycobacterium</taxon>
        <taxon>Mycobacterium tuberculosis complex</taxon>
    </lineage>
</organism>
<sequence>MVMPISYNIVISLILERYALGENMARMTSQTGVRDELLHAGVRLLDDHGPDALQTRKVAAAAGTSTMAVYTHFGGMRGLIAAIAEEGLRQFDVALTVPQTADPVADLLAIGTAYRRYAIERPHMYRLMFGSTSAHGINVPARDVLTLKVAEIEHQHPSFAHVVRAVHRCLLAGRFATALGADDDTAIVATAAQFWSQIHGFVMLELAGFYGDRGAAVEPVLAAMTVNLLVALGDSPERAQCSLRAEQTQKNTLGRAT</sequence>
<keyword evidence="2 4" id="KW-0238">DNA-binding</keyword>
<dbReference type="InterPro" id="IPR025996">
    <property type="entry name" value="MT1864/Rv1816-like_C"/>
</dbReference>
<dbReference type="HOGENOM" id="CLU_069356_40_3_11"/>
<dbReference type="Gene3D" id="1.10.357.10">
    <property type="entry name" value="Tetracycline Repressor, domain 2"/>
    <property type="match status" value="1"/>
</dbReference>
<dbReference type="Pfam" id="PF00440">
    <property type="entry name" value="TetR_N"/>
    <property type="match status" value="1"/>
</dbReference>
<dbReference type="GO" id="GO:0003700">
    <property type="term" value="F:DNA-binding transcription factor activity"/>
    <property type="evidence" value="ECO:0007669"/>
    <property type="project" value="TreeGrafter"/>
</dbReference>
<dbReference type="PROSITE" id="PS50977">
    <property type="entry name" value="HTH_TETR_2"/>
    <property type="match status" value="1"/>
</dbReference>
<evidence type="ECO:0000256" key="1">
    <source>
        <dbReference type="ARBA" id="ARBA00023015"/>
    </source>
</evidence>
<dbReference type="SUPFAM" id="SSF48498">
    <property type="entry name" value="Tetracyclin repressor-like, C-terminal domain"/>
    <property type="match status" value="1"/>
</dbReference>
<reference evidence="6 7" key="1">
    <citation type="journal article" date="2002" name="J. Bacteriol.">
        <title>Whole-genome comparison of Mycobacterium tuberculosis clinical and laboratory strains.</title>
        <authorList>
            <person name="Fleischmann R.D."/>
            <person name="Alland D."/>
            <person name="Eisen J.A."/>
            <person name="Carpenter L."/>
            <person name="White O."/>
            <person name="Peterson J."/>
            <person name="DeBoy R."/>
            <person name="Dodson R."/>
            <person name="Gwinn M."/>
            <person name="Haft D."/>
            <person name="Hickey E."/>
            <person name="Kolonay J.F."/>
            <person name="Nelson W.C."/>
            <person name="Umayam L.A."/>
            <person name="Ermolaeva M."/>
            <person name="Salzberg S.L."/>
            <person name="Delcher A."/>
            <person name="Utterback T."/>
            <person name="Weidman J."/>
            <person name="Khouri H."/>
            <person name="Gill J."/>
            <person name="Mikula A."/>
            <person name="Bishai W."/>
            <person name="Jacobs Jr W.R.Jr."/>
            <person name="Venter J.C."/>
            <person name="Fraser C.M."/>
        </authorList>
    </citation>
    <scope>NUCLEOTIDE SEQUENCE [LARGE SCALE GENOMIC DNA]</scope>
    <source>
        <strain evidence="7">CDC 1551 / Oshkosh</strain>
    </source>
</reference>
<gene>
    <name evidence="6" type="ordered locus">MT0682</name>
</gene>
<evidence type="ECO:0000256" key="2">
    <source>
        <dbReference type="ARBA" id="ARBA00023125"/>
    </source>
</evidence>
<dbReference type="InterPro" id="IPR001647">
    <property type="entry name" value="HTH_TetR"/>
</dbReference>